<reference evidence="3 4" key="1">
    <citation type="journal article" date="2013" name="Genome Announc.">
        <title>Draft Genome Sequence of 'Candidatus Halobonum tyrrellensis' Strain G22, Isolated from the Hypersaline Waters of Lake Tyrrell, Australia.</title>
        <authorList>
            <person name="Ugalde J.A."/>
            <person name="Narasingarao P."/>
            <person name="Kuo S."/>
            <person name="Podell S."/>
            <person name="Allen E.E."/>
        </authorList>
    </citation>
    <scope>NUCLEOTIDE SEQUENCE [LARGE SCALE GENOMIC DNA]</scope>
    <source>
        <strain evidence="3 4">G22</strain>
    </source>
</reference>
<dbReference type="OrthoDB" id="25239at2157"/>
<dbReference type="STRING" id="1324957.K933_02136"/>
<dbReference type="SUPFAM" id="SSF55347">
    <property type="entry name" value="Glyceraldehyde-3-phosphate dehydrogenase-like, C-terminal domain"/>
    <property type="match status" value="1"/>
</dbReference>
<dbReference type="InterPro" id="IPR051450">
    <property type="entry name" value="Gfo/Idh/MocA_Oxidoreductases"/>
</dbReference>
<dbReference type="EMBL" id="ASGZ01000005">
    <property type="protein sequence ID" value="ESP89746.1"/>
    <property type="molecule type" value="Genomic_DNA"/>
</dbReference>
<dbReference type="SUPFAM" id="SSF51735">
    <property type="entry name" value="NAD(P)-binding Rossmann-fold domains"/>
    <property type="match status" value="1"/>
</dbReference>
<dbReference type="Gene3D" id="3.40.50.720">
    <property type="entry name" value="NAD(P)-binding Rossmann-like Domain"/>
    <property type="match status" value="1"/>
</dbReference>
<dbReference type="InterPro" id="IPR000683">
    <property type="entry name" value="Gfo/Idh/MocA-like_OxRdtase_N"/>
</dbReference>
<dbReference type="eggNOG" id="arCOG01622">
    <property type="taxonomic scope" value="Archaea"/>
</dbReference>
<evidence type="ECO:0000313" key="4">
    <source>
        <dbReference type="Proteomes" id="UP000017840"/>
    </source>
</evidence>
<proteinExistence type="predicted"/>
<dbReference type="Proteomes" id="UP000017840">
    <property type="component" value="Unassembled WGS sequence"/>
</dbReference>
<evidence type="ECO:0000313" key="3">
    <source>
        <dbReference type="EMBL" id="ESP89746.1"/>
    </source>
</evidence>
<dbReference type="Pfam" id="PF01408">
    <property type="entry name" value="GFO_IDH_MocA"/>
    <property type="match status" value="1"/>
</dbReference>
<dbReference type="GO" id="GO:0000166">
    <property type="term" value="F:nucleotide binding"/>
    <property type="evidence" value="ECO:0007669"/>
    <property type="project" value="InterPro"/>
</dbReference>
<dbReference type="InterPro" id="IPR036291">
    <property type="entry name" value="NAD(P)-bd_dom_sf"/>
</dbReference>
<dbReference type="Gene3D" id="3.30.360.10">
    <property type="entry name" value="Dihydrodipicolinate Reductase, domain 2"/>
    <property type="match status" value="1"/>
</dbReference>
<name>V4GX46_9EURY</name>
<feature type="domain" description="Gfo/Idh/MocA-like oxidoreductase N-terminal" evidence="1">
    <location>
        <begin position="5"/>
        <end position="126"/>
    </location>
</feature>
<evidence type="ECO:0000259" key="1">
    <source>
        <dbReference type="Pfam" id="PF01408"/>
    </source>
</evidence>
<gene>
    <name evidence="3" type="ORF">K933_02136</name>
</gene>
<evidence type="ECO:0000259" key="2">
    <source>
        <dbReference type="Pfam" id="PF22725"/>
    </source>
</evidence>
<dbReference type="RefSeq" id="WP_023393021.1">
    <property type="nucleotide sequence ID" value="NZ_ASGZ01000005.1"/>
</dbReference>
<dbReference type="PANTHER" id="PTHR43377:SF1">
    <property type="entry name" value="BILIVERDIN REDUCTASE A"/>
    <property type="match status" value="1"/>
</dbReference>
<keyword evidence="4" id="KW-1185">Reference proteome</keyword>
<feature type="domain" description="GFO/IDH/MocA-like oxidoreductase" evidence="2">
    <location>
        <begin position="145"/>
        <end position="254"/>
    </location>
</feature>
<sequence length="337" mass="36841">MVETVRIGVTGTGGLGTHVLRELDEVDGAEIAALADISRESLSRAAETFGVADDHCYDDHVAMLDAEDLDGVVIATPHALHYEQTVAALDRGVDTLCEKPLCIDLDRARDLVRRSDEADATLMVGYQRHLMPAYRRARDELEIQTGDPQFITAEVTQDWIANQRGSWRSNPDLSGGGQLYDTGSHLLDVVLWTTNLVPVSVNAQMLFADDERRVDKQAALDIQFDNGAVATVAVSGDVPTVREHFHVWGPEGGFYVEGDDWSTRDLTYIDADGEESEPPLDAYDAPTKAAAFVRVVRDDAEPPAKPRDALKVTAVTEAAYESATTGRRVDIDLGDFE</sequence>
<organism evidence="3 4">
    <name type="scientific">Candidatus Halobonum tyrrellensis G22</name>
    <dbReference type="NCBI Taxonomy" id="1324957"/>
    <lineage>
        <taxon>Archaea</taxon>
        <taxon>Methanobacteriati</taxon>
        <taxon>Methanobacteriota</taxon>
        <taxon>Stenosarchaea group</taxon>
        <taxon>Halobacteria</taxon>
        <taxon>Halobacteriales</taxon>
        <taxon>Haloferacaceae</taxon>
        <taxon>Candidatus Halobonum</taxon>
    </lineage>
</organism>
<accession>V4GX46</accession>
<dbReference type="PANTHER" id="PTHR43377">
    <property type="entry name" value="BILIVERDIN REDUCTASE A"/>
    <property type="match status" value="1"/>
</dbReference>
<protein>
    <submittedName>
        <fullName evidence="3">Oxidoreductase domain-containing protein</fullName>
    </submittedName>
</protein>
<dbReference type="InterPro" id="IPR055170">
    <property type="entry name" value="GFO_IDH_MocA-like_dom"/>
</dbReference>
<dbReference type="Pfam" id="PF22725">
    <property type="entry name" value="GFO_IDH_MocA_C3"/>
    <property type="match status" value="1"/>
</dbReference>
<dbReference type="AlphaFoldDB" id="V4GX46"/>
<comment type="caution">
    <text evidence="3">The sequence shown here is derived from an EMBL/GenBank/DDBJ whole genome shotgun (WGS) entry which is preliminary data.</text>
</comment>